<name>A0A2T5FV39_9SPHN</name>
<dbReference type="PANTHER" id="PTHR30250">
    <property type="entry name" value="PST FAMILY PREDICTED COLANIC ACID TRANSPORTER"/>
    <property type="match status" value="1"/>
</dbReference>
<dbReference type="InterPro" id="IPR050833">
    <property type="entry name" value="Poly_Biosynth_Transport"/>
</dbReference>
<dbReference type="EMBL" id="NWBU01000015">
    <property type="protein sequence ID" value="PTQ08605.1"/>
    <property type="molecule type" value="Genomic_DNA"/>
</dbReference>
<evidence type="ECO:0000256" key="4">
    <source>
        <dbReference type="ARBA" id="ARBA00022692"/>
    </source>
</evidence>
<feature type="transmembrane region" description="Helical" evidence="7">
    <location>
        <begin position="126"/>
        <end position="146"/>
    </location>
</feature>
<dbReference type="OrthoDB" id="7605542at2"/>
<feature type="transmembrane region" description="Helical" evidence="7">
    <location>
        <begin position="184"/>
        <end position="202"/>
    </location>
</feature>
<feature type="transmembrane region" description="Helical" evidence="7">
    <location>
        <begin position="450"/>
        <end position="472"/>
    </location>
</feature>
<keyword evidence="9" id="KW-1185">Reference proteome</keyword>
<dbReference type="AlphaFoldDB" id="A0A2T5FV39"/>
<gene>
    <name evidence="8" type="ORF">CLG96_15580</name>
</gene>
<dbReference type="GO" id="GO:0005886">
    <property type="term" value="C:plasma membrane"/>
    <property type="evidence" value="ECO:0007669"/>
    <property type="project" value="UniProtKB-SubCell"/>
</dbReference>
<evidence type="ECO:0000256" key="3">
    <source>
        <dbReference type="ARBA" id="ARBA00022475"/>
    </source>
</evidence>
<feature type="transmembrane region" description="Helical" evidence="7">
    <location>
        <begin position="422"/>
        <end position="444"/>
    </location>
</feature>
<evidence type="ECO:0000256" key="2">
    <source>
        <dbReference type="ARBA" id="ARBA00007430"/>
    </source>
</evidence>
<accession>A0A2T5FV39</accession>
<keyword evidence="4 7" id="KW-0812">Transmembrane</keyword>
<dbReference type="Proteomes" id="UP000244162">
    <property type="component" value="Unassembled WGS sequence"/>
</dbReference>
<feature type="transmembrane region" description="Helical" evidence="7">
    <location>
        <begin position="366"/>
        <end position="387"/>
    </location>
</feature>
<sequence length="503" mass="54317">MSLYSRKAARLQLNLRKVAVKGGLAIGAAQAANAALQAAFIVILARLLSPADFGLTAMVFPIVFFVTMLQEGGLTSAVIQRETISHRELSSLFWINAAIGLALALLLCAGAPLVATFYHEPRVEGLTMASGGLVLLGALAVQHLALLNRNMHYGRMAFIDVTAAFVGFIVAIAVAAAYHSYWAIWLRGFVTIAMTFVLAWLLSGWTPGRLAPVSQIRDLIGFGGNMTAFSLCNYASRNLDNVLIGKFSGEVSLGLYDRAYRIVTLPLLLINAPLNRIITPVLSRTRDQEERYRNAFLSTLQMGLLVTVPLMSFIAGNSKGVILLLLGPDWIDAAPICAWLSVATLLQLAGNPMGWLYISQGRSRDLMLAGVANSMFICLAFVAGLPWGALGVAKAYAFCAFLSTPLLFWWATRRGPVSLRNLVGAISPFALVAGCCLVVVHLLQRSRPDTGLLFLMELLTASYATMVLTLSVTRTGRSCLAQAWSVAVSGFSMMQMRKRSSYG</sequence>
<reference evidence="8 9" key="1">
    <citation type="submission" date="2017-09" db="EMBL/GenBank/DDBJ databases">
        <title>Sphingomonas panjinensis sp.nov., isolated from oil-contaminated soil.</title>
        <authorList>
            <person name="Wang L."/>
            <person name="Chen L."/>
        </authorList>
    </citation>
    <scope>NUCLEOTIDE SEQUENCE [LARGE SCALE GENOMIC DNA]</scope>
    <source>
        <strain evidence="8 9">FW-11</strain>
    </source>
</reference>
<keyword evidence="6 7" id="KW-0472">Membrane</keyword>
<protein>
    <submittedName>
        <fullName evidence="8">Flippase</fullName>
    </submittedName>
</protein>
<feature type="transmembrane region" description="Helical" evidence="7">
    <location>
        <begin position="91"/>
        <end position="114"/>
    </location>
</feature>
<dbReference type="PANTHER" id="PTHR30250:SF10">
    <property type="entry name" value="LIPOPOLYSACCHARIDE BIOSYNTHESIS PROTEIN WZXC"/>
    <property type="match status" value="1"/>
</dbReference>
<feature type="transmembrane region" description="Helical" evidence="7">
    <location>
        <begin position="294"/>
        <end position="315"/>
    </location>
</feature>
<comment type="similarity">
    <text evidence="2">Belongs to the polysaccharide synthase family.</text>
</comment>
<evidence type="ECO:0000256" key="7">
    <source>
        <dbReference type="SAM" id="Phobius"/>
    </source>
</evidence>
<evidence type="ECO:0000256" key="6">
    <source>
        <dbReference type="ARBA" id="ARBA00023136"/>
    </source>
</evidence>
<feature type="transmembrane region" description="Helical" evidence="7">
    <location>
        <begin position="20"/>
        <end position="45"/>
    </location>
</feature>
<keyword evidence="5 7" id="KW-1133">Transmembrane helix</keyword>
<evidence type="ECO:0000313" key="8">
    <source>
        <dbReference type="EMBL" id="PTQ08605.1"/>
    </source>
</evidence>
<evidence type="ECO:0000256" key="5">
    <source>
        <dbReference type="ARBA" id="ARBA00022989"/>
    </source>
</evidence>
<dbReference type="CDD" id="cd13127">
    <property type="entry name" value="MATE_tuaB_like"/>
    <property type="match status" value="1"/>
</dbReference>
<feature type="transmembrane region" description="Helical" evidence="7">
    <location>
        <begin position="393"/>
        <end position="410"/>
    </location>
</feature>
<organism evidence="8 9">
    <name type="scientific">Sphingomonas oleivorans</name>
    <dbReference type="NCBI Taxonomy" id="1735121"/>
    <lineage>
        <taxon>Bacteria</taxon>
        <taxon>Pseudomonadati</taxon>
        <taxon>Pseudomonadota</taxon>
        <taxon>Alphaproteobacteria</taxon>
        <taxon>Sphingomonadales</taxon>
        <taxon>Sphingomonadaceae</taxon>
        <taxon>Sphingomonas</taxon>
    </lineage>
</organism>
<evidence type="ECO:0000313" key="9">
    <source>
        <dbReference type="Proteomes" id="UP000244162"/>
    </source>
</evidence>
<comment type="subcellular location">
    <subcellularLocation>
        <location evidence="1">Cell membrane</location>
        <topology evidence="1">Multi-pass membrane protein</topology>
    </subcellularLocation>
</comment>
<feature type="transmembrane region" description="Helical" evidence="7">
    <location>
        <begin position="57"/>
        <end position="79"/>
    </location>
</feature>
<proteinExistence type="inferred from homology"/>
<dbReference type="Pfam" id="PF13440">
    <property type="entry name" value="Polysacc_synt_3"/>
    <property type="match status" value="1"/>
</dbReference>
<evidence type="ECO:0000256" key="1">
    <source>
        <dbReference type="ARBA" id="ARBA00004651"/>
    </source>
</evidence>
<feature type="transmembrane region" description="Helical" evidence="7">
    <location>
        <begin position="158"/>
        <end position="178"/>
    </location>
</feature>
<comment type="caution">
    <text evidence="8">The sequence shown here is derived from an EMBL/GenBank/DDBJ whole genome shotgun (WGS) entry which is preliminary data.</text>
</comment>
<keyword evidence="3" id="KW-1003">Cell membrane</keyword>